<evidence type="ECO:0000313" key="1">
    <source>
        <dbReference type="EMBL" id="WNH04255.1"/>
    </source>
</evidence>
<organism evidence="1 2">
    <name type="scientific">Xenorhabdus griffiniae</name>
    <dbReference type="NCBI Taxonomy" id="351672"/>
    <lineage>
        <taxon>Bacteria</taxon>
        <taxon>Pseudomonadati</taxon>
        <taxon>Pseudomonadota</taxon>
        <taxon>Gammaproteobacteria</taxon>
        <taxon>Enterobacterales</taxon>
        <taxon>Morganellaceae</taxon>
        <taxon>Xenorhabdus</taxon>
    </lineage>
</organism>
<dbReference type="Proteomes" id="UP001300348">
    <property type="component" value="Chromosome"/>
</dbReference>
<dbReference type="EMBL" id="CP133647">
    <property type="protein sequence ID" value="WNH04255.1"/>
    <property type="molecule type" value="Genomic_DNA"/>
</dbReference>
<protein>
    <submittedName>
        <fullName evidence="1">Uncharacterized protein</fullName>
    </submittedName>
</protein>
<sequence length="94" mass="10692">MNSSQLLITVGDECCAICGGYVVLNETHTYRNQVFELPKVALNITESFLLRRKFSNDDLNRIQVNLTLLPLYGQATKKPCRYYYAGLLVSVHVH</sequence>
<dbReference type="GeneID" id="88854502"/>
<accession>A0ABY9XNT3</accession>
<dbReference type="RefSeq" id="WP_189758775.1">
    <property type="nucleotide sequence ID" value="NZ_CAWPOC010000230.1"/>
</dbReference>
<proteinExistence type="predicted"/>
<reference evidence="1 2" key="1">
    <citation type="journal article" date="2023" name="Access Microbiol">
        <title>The genome of a steinernematid-associated Pseudomonas piscis bacterium encodes the biosynthesis of insect toxins.</title>
        <authorList>
            <person name="Awori R.M."/>
            <person name="Hendre P."/>
            <person name="Amugune N.O."/>
        </authorList>
    </citation>
    <scope>NUCLEOTIDE SEQUENCE [LARGE SCALE GENOMIC DNA]</scope>
    <source>
        <strain evidence="1 2">97</strain>
    </source>
</reference>
<gene>
    <name evidence="1" type="ORF">QL112_003055</name>
</gene>
<keyword evidence="2" id="KW-1185">Reference proteome</keyword>
<evidence type="ECO:0000313" key="2">
    <source>
        <dbReference type="Proteomes" id="UP001300348"/>
    </source>
</evidence>
<name>A0ABY9XNT3_9GAMM</name>